<dbReference type="AlphaFoldDB" id="A0A0B7GWQ9"/>
<feature type="domain" description="OmpA-like" evidence="4">
    <location>
        <begin position="320"/>
        <end position="437"/>
    </location>
</feature>
<reference evidence="6 8" key="3">
    <citation type="submission" date="2019-08" db="EMBL/GenBank/DDBJ databases">
        <authorList>
            <person name="Kuhnert P."/>
        </authorList>
    </citation>
    <scope>NUCLEOTIDE SEQUENCE [LARGE SCALE GENOMIC DNA]</scope>
    <source>
        <strain evidence="6 8">B36.5</strain>
    </source>
</reference>
<evidence type="ECO:0000256" key="3">
    <source>
        <dbReference type="SAM" id="SignalP"/>
    </source>
</evidence>
<evidence type="ECO:0000259" key="4">
    <source>
        <dbReference type="PROSITE" id="PS51123"/>
    </source>
</evidence>
<dbReference type="Proteomes" id="UP000042527">
    <property type="component" value="Unassembled WGS sequence"/>
</dbReference>
<dbReference type="GeneID" id="57753364"/>
<keyword evidence="3" id="KW-0732">Signal</keyword>
<sequence>MKKKYNFFLVIVSFFLFSTFAEEDAIGATVVQDWENTTIDSKISLDINKEALHLPADRNTALARIHQESPRLMKDVYLSVLVDSSNRMGDYLAEKQITMNDINKLIEEGTETPAAFSQDLKDLTLYHQAKLGKAGELFVKHSVPYKPAVPPSSTVSKVYSGILIDARGNLPVHGEYETETLQPCLFPKVWDTDMNLIYEKNMVLPAIAKKQGIIRYASALNEKDYRDIIGVNPLRIVARGVFGQNRTDPIIAGSDAAQILAKPENLKLLEEGKLIIICNKENLRTSLPYPLPDENFYFAYHNIKKMFSKETPDSINMRPGINTIKITMYDIRFIADSPEILPEEKGRVDIIARALRAMGPYTKFLIEGHTADINQPKNQLVLSVARADKIAEELAKRGIDASRMTTAGYGGTRPIAPNDTSPNRAKNRRVEITIMRD</sequence>
<dbReference type="PROSITE" id="PS51123">
    <property type="entry name" value="OMPA_2"/>
    <property type="match status" value="1"/>
</dbReference>
<evidence type="ECO:0000313" key="7">
    <source>
        <dbReference type="Proteomes" id="UP000042527"/>
    </source>
</evidence>
<dbReference type="GO" id="GO:0016020">
    <property type="term" value="C:membrane"/>
    <property type="evidence" value="ECO:0007669"/>
    <property type="project" value="UniProtKB-UniRule"/>
</dbReference>
<feature type="signal peptide" evidence="3">
    <location>
        <begin position="1"/>
        <end position="21"/>
    </location>
</feature>
<dbReference type="Proteomes" id="UP000323594">
    <property type="component" value="Chromosome"/>
</dbReference>
<dbReference type="SUPFAM" id="SSF103088">
    <property type="entry name" value="OmpA-like"/>
    <property type="match status" value="1"/>
</dbReference>
<dbReference type="EMBL" id="CP042817">
    <property type="protein sequence ID" value="QEJ98079.1"/>
    <property type="molecule type" value="Genomic_DNA"/>
</dbReference>
<organism evidence="5 7">
    <name type="scientific">Treponema phagedenis</name>
    <dbReference type="NCBI Taxonomy" id="162"/>
    <lineage>
        <taxon>Bacteria</taxon>
        <taxon>Pseudomonadati</taxon>
        <taxon>Spirochaetota</taxon>
        <taxon>Spirochaetia</taxon>
        <taxon>Spirochaetales</taxon>
        <taxon>Treponemataceae</taxon>
        <taxon>Treponema</taxon>
    </lineage>
</organism>
<dbReference type="CDD" id="cd07185">
    <property type="entry name" value="OmpA_C-like"/>
    <property type="match status" value="1"/>
</dbReference>
<accession>A0A0B7GWQ9</accession>
<dbReference type="OrthoDB" id="350230at2"/>
<evidence type="ECO:0000256" key="2">
    <source>
        <dbReference type="SAM" id="MobiDB-lite"/>
    </source>
</evidence>
<dbReference type="EMBL" id="CDNC01000047">
    <property type="protein sequence ID" value="CEM62963.1"/>
    <property type="molecule type" value="Genomic_DNA"/>
</dbReference>
<dbReference type="Pfam" id="PF00691">
    <property type="entry name" value="OmpA"/>
    <property type="match status" value="1"/>
</dbReference>
<feature type="chain" id="PRO_5041521661" evidence="3">
    <location>
        <begin position="22"/>
        <end position="437"/>
    </location>
</feature>
<keyword evidence="1" id="KW-0472">Membrane</keyword>
<dbReference type="InterPro" id="IPR036737">
    <property type="entry name" value="OmpA-like_sf"/>
</dbReference>
<proteinExistence type="predicted"/>
<dbReference type="RefSeq" id="WP_002695130.1">
    <property type="nucleotide sequence ID" value="NZ_CDNC01000047.1"/>
</dbReference>
<feature type="region of interest" description="Disordered" evidence="2">
    <location>
        <begin position="406"/>
        <end position="426"/>
    </location>
</feature>
<evidence type="ECO:0000313" key="5">
    <source>
        <dbReference type="EMBL" id="CEM62963.1"/>
    </source>
</evidence>
<dbReference type="InterPro" id="IPR050330">
    <property type="entry name" value="Bact_OuterMem_StrucFunc"/>
</dbReference>
<dbReference type="PANTHER" id="PTHR30329">
    <property type="entry name" value="STATOR ELEMENT OF FLAGELLAR MOTOR COMPLEX"/>
    <property type="match status" value="1"/>
</dbReference>
<dbReference type="Gene3D" id="3.30.1330.60">
    <property type="entry name" value="OmpA-like domain"/>
    <property type="match status" value="1"/>
</dbReference>
<evidence type="ECO:0000256" key="1">
    <source>
        <dbReference type="PROSITE-ProRule" id="PRU00473"/>
    </source>
</evidence>
<evidence type="ECO:0000313" key="8">
    <source>
        <dbReference type="Proteomes" id="UP000323594"/>
    </source>
</evidence>
<keyword evidence="7" id="KW-1185">Reference proteome</keyword>
<reference evidence="7" key="1">
    <citation type="submission" date="2015-01" db="EMBL/GenBank/DDBJ databases">
        <authorList>
            <person name="Manzoor Shahid"/>
            <person name="Zubair Saima"/>
        </authorList>
    </citation>
    <scope>NUCLEOTIDE SEQUENCE [LARGE SCALE GENOMIC DNA]</scope>
    <source>
        <strain evidence="7">V1</strain>
    </source>
</reference>
<dbReference type="InterPro" id="IPR006665">
    <property type="entry name" value="OmpA-like"/>
</dbReference>
<reference evidence="5" key="2">
    <citation type="submission" date="2015-01" db="EMBL/GenBank/DDBJ databases">
        <authorList>
            <person name="Xiang T."/>
            <person name="Song Y."/>
            <person name="Huang L."/>
            <person name="Wang B."/>
            <person name="Wu P."/>
        </authorList>
    </citation>
    <scope>NUCLEOTIDE SEQUENCE [LARGE SCALE GENOMIC DNA]</scope>
    <source>
        <strain evidence="5">V1</strain>
    </source>
</reference>
<evidence type="ECO:0000313" key="6">
    <source>
        <dbReference type="EMBL" id="QEJ98079.1"/>
    </source>
</evidence>
<name>A0A0B7GWQ9_TREPH</name>
<gene>
    <name evidence="6" type="ORF">FUT82_08765</name>
    <name evidence="5" type="ORF">TPHV1_510030</name>
</gene>
<protein>
    <submittedName>
        <fullName evidence="5">OmpA family protein</fullName>
    </submittedName>
</protein>
<dbReference type="PANTHER" id="PTHR30329:SF21">
    <property type="entry name" value="LIPOPROTEIN YIAD-RELATED"/>
    <property type="match status" value="1"/>
</dbReference>